<dbReference type="InterPro" id="IPR002545">
    <property type="entry name" value="CheW-lke_dom"/>
</dbReference>
<proteinExistence type="predicted"/>
<protein>
    <submittedName>
        <fullName evidence="2">Chemotaxis protein CheW</fullName>
    </submittedName>
</protein>
<dbReference type="PANTHER" id="PTHR22617">
    <property type="entry name" value="CHEMOTAXIS SENSOR HISTIDINE KINASE-RELATED"/>
    <property type="match status" value="1"/>
</dbReference>
<organism evidence="2 3">
    <name type="scientific">Robertmurraya siralis</name>
    <dbReference type="NCBI Taxonomy" id="77777"/>
    <lineage>
        <taxon>Bacteria</taxon>
        <taxon>Bacillati</taxon>
        <taxon>Bacillota</taxon>
        <taxon>Bacilli</taxon>
        <taxon>Bacillales</taxon>
        <taxon>Bacillaceae</taxon>
        <taxon>Robertmurraya</taxon>
    </lineage>
</organism>
<sequence>MQDSSKFVVFTVGDEEYAIPIESVLSIEKLEGITPIPHLPTYVKGIMKVRGELIPTIDTETILYDRAMEASDSVRVIVLRTDEISLGVLVKEAKEILDIPAEVIKQVGLVAYQKTSYFTGVANLDSRLITIISPTVMVKTLEGIKEIQEYMESQLQEADSKSH</sequence>
<dbReference type="Proteomes" id="UP000682111">
    <property type="component" value="Unassembled WGS sequence"/>
</dbReference>
<dbReference type="PROSITE" id="PS50851">
    <property type="entry name" value="CHEW"/>
    <property type="match status" value="1"/>
</dbReference>
<dbReference type="PANTHER" id="PTHR22617:SF23">
    <property type="entry name" value="CHEMOTAXIS PROTEIN CHEW"/>
    <property type="match status" value="1"/>
</dbReference>
<name>A0A920BS41_9BACI</name>
<feature type="domain" description="CheW-like" evidence="1">
    <location>
        <begin position="4"/>
        <end position="143"/>
    </location>
</feature>
<dbReference type="SMART" id="SM00260">
    <property type="entry name" value="CheW"/>
    <property type="match status" value="1"/>
</dbReference>
<evidence type="ECO:0000259" key="1">
    <source>
        <dbReference type="PROSITE" id="PS50851"/>
    </source>
</evidence>
<dbReference type="EMBL" id="BORC01000001">
    <property type="protein sequence ID" value="GIN60618.1"/>
    <property type="molecule type" value="Genomic_DNA"/>
</dbReference>
<dbReference type="GO" id="GO:0005829">
    <property type="term" value="C:cytosol"/>
    <property type="evidence" value="ECO:0007669"/>
    <property type="project" value="TreeGrafter"/>
</dbReference>
<dbReference type="InterPro" id="IPR036061">
    <property type="entry name" value="CheW-like_dom_sf"/>
</dbReference>
<dbReference type="Pfam" id="PF01584">
    <property type="entry name" value="CheW"/>
    <property type="match status" value="1"/>
</dbReference>
<dbReference type="AlphaFoldDB" id="A0A920BS41"/>
<dbReference type="RefSeq" id="WP_095306675.1">
    <property type="nucleotide sequence ID" value="NZ_BORC01000001.1"/>
</dbReference>
<dbReference type="SUPFAM" id="SSF50341">
    <property type="entry name" value="CheW-like"/>
    <property type="match status" value="1"/>
</dbReference>
<dbReference type="GO" id="GO:0006935">
    <property type="term" value="P:chemotaxis"/>
    <property type="evidence" value="ECO:0007669"/>
    <property type="project" value="InterPro"/>
</dbReference>
<keyword evidence="3" id="KW-1185">Reference proteome</keyword>
<accession>A0A920BS41</accession>
<dbReference type="Gene3D" id="2.40.50.180">
    <property type="entry name" value="CheA-289, Domain 4"/>
    <property type="match status" value="1"/>
</dbReference>
<gene>
    <name evidence="2" type="primary">cheW</name>
    <name evidence="2" type="ORF">J27TS8_06110</name>
</gene>
<dbReference type="GO" id="GO:0007165">
    <property type="term" value="P:signal transduction"/>
    <property type="evidence" value="ECO:0007669"/>
    <property type="project" value="InterPro"/>
</dbReference>
<evidence type="ECO:0000313" key="3">
    <source>
        <dbReference type="Proteomes" id="UP000682111"/>
    </source>
</evidence>
<dbReference type="Gene3D" id="2.30.30.40">
    <property type="entry name" value="SH3 Domains"/>
    <property type="match status" value="1"/>
</dbReference>
<reference evidence="2" key="1">
    <citation type="submission" date="2021-03" db="EMBL/GenBank/DDBJ databases">
        <title>Antimicrobial resistance genes in bacteria isolated from Japanese honey, and their potential for conferring macrolide and lincosamide resistance in the American foulbrood pathogen Paenibacillus larvae.</title>
        <authorList>
            <person name="Okamoto M."/>
            <person name="Kumagai M."/>
            <person name="Kanamori H."/>
            <person name="Takamatsu D."/>
        </authorList>
    </citation>
    <scope>NUCLEOTIDE SEQUENCE</scope>
    <source>
        <strain evidence="2">J27TS8</strain>
    </source>
</reference>
<dbReference type="InterPro" id="IPR039315">
    <property type="entry name" value="CheW"/>
</dbReference>
<comment type="caution">
    <text evidence="2">The sequence shown here is derived from an EMBL/GenBank/DDBJ whole genome shotgun (WGS) entry which is preliminary data.</text>
</comment>
<evidence type="ECO:0000313" key="2">
    <source>
        <dbReference type="EMBL" id="GIN60618.1"/>
    </source>
</evidence>
<dbReference type="OrthoDB" id="9787997at2"/>